<name>A0A2T5GAD3_9BACL</name>
<dbReference type="SUPFAM" id="SSF52540">
    <property type="entry name" value="P-loop containing nucleoside triphosphate hydrolases"/>
    <property type="match status" value="1"/>
</dbReference>
<gene>
    <name evidence="2" type="ORF">BLITH_0226</name>
</gene>
<dbReference type="EMBL" id="PEBW01000001">
    <property type="protein sequence ID" value="PTQ53146.1"/>
    <property type="molecule type" value="Genomic_DNA"/>
</dbReference>
<reference evidence="2 3" key="1">
    <citation type="submission" date="2017-08" db="EMBL/GenBank/DDBJ databases">
        <title>Burning lignite coal seam in the remote Altai Mountains harbors a hydrogen-driven thermophilic microbial community.</title>
        <authorList>
            <person name="Kadnikov V.V."/>
            <person name="Mardanov A.V."/>
            <person name="Ivasenko D."/>
            <person name="Beletsky A.V."/>
            <person name="Karnachuk O.V."/>
            <person name="Ravin N.V."/>
        </authorList>
    </citation>
    <scope>NUCLEOTIDE SEQUENCE [LARGE SCALE GENOMIC DNA]</scope>
    <source>
        <strain evidence="2">AL31</strain>
    </source>
</reference>
<dbReference type="CDD" id="cd00009">
    <property type="entry name" value="AAA"/>
    <property type="match status" value="1"/>
</dbReference>
<evidence type="ECO:0000313" key="3">
    <source>
        <dbReference type="Proteomes" id="UP000244016"/>
    </source>
</evidence>
<dbReference type="GO" id="GO:0005524">
    <property type="term" value="F:ATP binding"/>
    <property type="evidence" value="ECO:0007669"/>
    <property type="project" value="InterPro"/>
</dbReference>
<accession>A0A2T5GAD3</accession>
<keyword evidence="2" id="KW-0067">ATP-binding</keyword>
<dbReference type="SMART" id="SM00382">
    <property type="entry name" value="AAA"/>
    <property type="match status" value="1"/>
</dbReference>
<proteinExistence type="predicted"/>
<dbReference type="Gene3D" id="3.40.50.300">
    <property type="entry name" value="P-loop containing nucleotide triphosphate hydrolases"/>
    <property type="match status" value="1"/>
</dbReference>
<dbReference type="PANTHER" id="PTHR30050:SF8">
    <property type="entry name" value="PRIMOSOMAL PROTEIN DNAI"/>
    <property type="match status" value="1"/>
</dbReference>
<dbReference type="AlphaFoldDB" id="A0A2T5GAD3"/>
<feature type="domain" description="AAA+ ATPase" evidence="1">
    <location>
        <begin position="159"/>
        <end position="304"/>
    </location>
</feature>
<comment type="caution">
    <text evidence="2">The sequence shown here is derived from an EMBL/GenBank/DDBJ whole genome shotgun (WGS) entry which is preliminary data.</text>
</comment>
<dbReference type="InterPro" id="IPR027417">
    <property type="entry name" value="P-loop_NTPase"/>
</dbReference>
<dbReference type="Pfam" id="PF01695">
    <property type="entry name" value="IstB_IS21"/>
    <property type="match status" value="1"/>
</dbReference>
<protein>
    <submittedName>
        <fullName evidence="2">Helicase loader DnaI</fullName>
    </submittedName>
</protein>
<dbReference type="GO" id="GO:0004386">
    <property type="term" value="F:helicase activity"/>
    <property type="evidence" value="ECO:0007669"/>
    <property type="project" value="UniProtKB-KW"/>
</dbReference>
<keyword evidence="2" id="KW-0547">Nucleotide-binding</keyword>
<dbReference type="InterPro" id="IPR002611">
    <property type="entry name" value="IstB_ATP-bd"/>
</dbReference>
<dbReference type="GO" id="GO:0006260">
    <property type="term" value="P:DNA replication"/>
    <property type="evidence" value="ECO:0007669"/>
    <property type="project" value="TreeGrafter"/>
</dbReference>
<dbReference type="Proteomes" id="UP000244016">
    <property type="component" value="Unassembled WGS sequence"/>
</dbReference>
<evidence type="ECO:0000259" key="1">
    <source>
        <dbReference type="SMART" id="SM00382"/>
    </source>
</evidence>
<dbReference type="InterPro" id="IPR003593">
    <property type="entry name" value="AAA+_ATPase"/>
</dbReference>
<keyword evidence="2" id="KW-0378">Hydrolase</keyword>
<evidence type="ECO:0000313" key="2">
    <source>
        <dbReference type="EMBL" id="PTQ53146.1"/>
    </source>
</evidence>
<dbReference type="PANTHER" id="PTHR30050">
    <property type="entry name" value="CHROMOSOMAL REPLICATION INITIATOR PROTEIN DNAA"/>
    <property type="match status" value="1"/>
</dbReference>
<sequence length="310" mass="35764">MLNVGMTPLSQILARHPELVRRLGDAAERDRELLRHPEVRRWTERLELDDAEVLAASSEWWTWLEEESACAACPGLERCPHRLKGYRAVPTREDGRFFFRYEPCAEWHKATDAERRRRLFRLLGVPEEFRAVRFSDAEEDEDNREALMAARRFVESFPRTRGIYLYGTFGVGKSFIAACVANELVERGHSVYFVYVPSLVLELRASLDGGEFLPKLAELVQADLLILDDIGAENATAWVRDEILMPLLQGRTQAGRPILFTSNLSPQDLLDNYLLGASDIEAGKVYRLIERIRSYADVYHVKGRNRRRRR</sequence>
<keyword evidence="2" id="KW-0347">Helicase</keyword>
<organism evidence="2 3">
    <name type="scientific">Brockia lithotrophica</name>
    <dbReference type="NCBI Taxonomy" id="933949"/>
    <lineage>
        <taxon>Bacteria</taxon>
        <taxon>Bacillati</taxon>
        <taxon>Bacillota</taxon>
        <taxon>Bacilli</taxon>
        <taxon>Bacillales</taxon>
        <taxon>Bacillales Family X. Incertae Sedis</taxon>
        <taxon>Brockia</taxon>
    </lineage>
</organism>